<evidence type="ECO:0000256" key="3">
    <source>
        <dbReference type="ARBA" id="ARBA00023002"/>
    </source>
</evidence>
<dbReference type="GO" id="GO:0016705">
    <property type="term" value="F:oxidoreductase activity, acting on paired donors, with incorporation or reduction of molecular oxygen"/>
    <property type="evidence" value="ECO:0007669"/>
    <property type="project" value="UniProtKB-ARBA"/>
</dbReference>
<feature type="domain" description="Rieske" evidence="6">
    <location>
        <begin position="13"/>
        <end position="117"/>
    </location>
</feature>
<dbReference type="Gene3D" id="3.90.380.10">
    <property type="entry name" value="Naphthalene 1,2-dioxygenase Alpha Subunit, Chain A, domain 1"/>
    <property type="match status" value="1"/>
</dbReference>
<proteinExistence type="predicted"/>
<reference evidence="7 8" key="1">
    <citation type="submission" date="2017-08" db="EMBL/GenBank/DDBJ databases">
        <title>Draft genome sequence of filamentous cyanobacterium Calothrix elsteri CCALA 953.</title>
        <authorList>
            <person name="Gagunashvili A.N."/>
            <person name="Elster J."/>
            <person name="Andresson O.S."/>
        </authorList>
    </citation>
    <scope>NUCLEOTIDE SEQUENCE [LARGE SCALE GENOMIC DNA]</scope>
    <source>
        <strain evidence="7 8">CCALA 953</strain>
    </source>
</reference>
<dbReference type="SUPFAM" id="SSF55961">
    <property type="entry name" value="Bet v1-like"/>
    <property type="match status" value="1"/>
</dbReference>
<dbReference type="Pfam" id="PF00355">
    <property type="entry name" value="Rieske"/>
    <property type="match status" value="1"/>
</dbReference>
<dbReference type="Gene3D" id="2.102.10.10">
    <property type="entry name" value="Rieske [2Fe-2S] iron-sulphur domain"/>
    <property type="match status" value="1"/>
</dbReference>
<dbReference type="PANTHER" id="PTHR21266">
    <property type="entry name" value="IRON-SULFUR DOMAIN CONTAINING PROTEIN"/>
    <property type="match status" value="1"/>
</dbReference>
<dbReference type="AlphaFoldDB" id="A0A2A2TIT1"/>
<dbReference type="GO" id="GO:0051537">
    <property type="term" value="F:2 iron, 2 sulfur cluster binding"/>
    <property type="evidence" value="ECO:0007669"/>
    <property type="project" value="UniProtKB-KW"/>
</dbReference>
<dbReference type="GO" id="GO:0004497">
    <property type="term" value="F:monooxygenase activity"/>
    <property type="evidence" value="ECO:0007669"/>
    <property type="project" value="UniProtKB-ARBA"/>
</dbReference>
<dbReference type="InterPro" id="IPR036922">
    <property type="entry name" value="Rieske_2Fe-2S_sf"/>
</dbReference>
<dbReference type="GO" id="GO:0046872">
    <property type="term" value="F:metal ion binding"/>
    <property type="evidence" value="ECO:0007669"/>
    <property type="project" value="UniProtKB-KW"/>
</dbReference>
<evidence type="ECO:0000313" key="7">
    <source>
        <dbReference type="EMBL" id="PAX54087.1"/>
    </source>
</evidence>
<name>A0A2A2TIT1_9CYAN</name>
<evidence type="ECO:0000259" key="6">
    <source>
        <dbReference type="PROSITE" id="PS51296"/>
    </source>
</evidence>
<dbReference type="EMBL" id="NTFS01000123">
    <property type="protein sequence ID" value="PAX54087.1"/>
    <property type="molecule type" value="Genomic_DNA"/>
</dbReference>
<evidence type="ECO:0000313" key="8">
    <source>
        <dbReference type="Proteomes" id="UP000218238"/>
    </source>
</evidence>
<evidence type="ECO:0000256" key="5">
    <source>
        <dbReference type="ARBA" id="ARBA00023014"/>
    </source>
</evidence>
<dbReference type="InterPro" id="IPR050584">
    <property type="entry name" value="Cholesterol_7-desaturase"/>
</dbReference>
<keyword evidence="4" id="KW-0408">Iron</keyword>
<dbReference type="PANTHER" id="PTHR21266:SF60">
    <property type="entry name" value="3-KETOSTEROID-9-ALPHA-MONOOXYGENASE, OXYGENASE COMPONENT"/>
    <property type="match status" value="1"/>
</dbReference>
<dbReference type="PROSITE" id="PS51296">
    <property type="entry name" value="RIESKE"/>
    <property type="match status" value="1"/>
</dbReference>
<dbReference type="Proteomes" id="UP000218238">
    <property type="component" value="Unassembled WGS sequence"/>
</dbReference>
<evidence type="ECO:0000256" key="2">
    <source>
        <dbReference type="ARBA" id="ARBA00022723"/>
    </source>
</evidence>
<organism evidence="7 8">
    <name type="scientific">Brunnivagina elsteri CCALA 953</name>
    <dbReference type="NCBI Taxonomy" id="987040"/>
    <lineage>
        <taxon>Bacteria</taxon>
        <taxon>Bacillati</taxon>
        <taxon>Cyanobacteriota</taxon>
        <taxon>Cyanophyceae</taxon>
        <taxon>Nostocales</taxon>
        <taxon>Calotrichaceae</taxon>
        <taxon>Brunnivagina</taxon>
    </lineage>
</organism>
<gene>
    <name evidence="7" type="ORF">CK510_12850</name>
</gene>
<sequence>MLVTQQSILKRFWYPVLPINLLTDGKPQQFTLLGEKIVIWFDSQGNTAAVKDRCCHRSAQLSKGKVTEGCIECPYHGWRFDAGGNCTHVPQLQAGMISPSYKVIAYACTERYGYVWVCLGEPICNIPDIPEAKDAKFRLIPEFYEPWKCAGLRVMENEFDTAHPTFVHTTTFGSEEHPTPDKMELKESEWGIDFWTTLGVTNPQLQQENTKLEQNKTVRTMHMTWYMPFTAQLRIGYPNGLVHIVVNTAVPIDDSTSQIVQFCLRNDTEAETKAENIIAFDRAVTLEDKVILETTDFDVPLDITKEQHMMTDKPGILMRRKFLALLKANGEVEQTQ</sequence>
<accession>A0A2A2TIT1</accession>
<dbReference type="Pfam" id="PF19112">
    <property type="entry name" value="VanA_C"/>
    <property type="match status" value="1"/>
</dbReference>
<keyword evidence="1" id="KW-0001">2Fe-2S</keyword>
<dbReference type="OrthoDB" id="477744at2"/>
<evidence type="ECO:0000256" key="4">
    <source>
        <dbReference type="ARBA" id="ARBA00023004"/>
    </source>
</evidence>
<keyword evidence="2" id="KW-0479">Metal-binding</keyword>
<keyword evidence="3" id="KW-0560">Oxidoreductase</keyword>
<keyword evidence="8" id="KW-1185">Reference proteome</keyword>
<evidence type="ECO:0000256" key="1">
    <source>
        <dbReference type="ARBA" id="ARBA00022714"/>
    </source>
</evidence>
<comment type="caution">
    <text evidence="7">The sequence shown here is derived from an EMBL/GenBank/DDBJ whole genome shotgun (WGS) entry which is preliminary data.</text>
</comment>
<protein>
    <submittedName>
        <fullName evidence="7">Rieske (2Fe-2S) protein</fullName>
    </submittedName>
</protein>
<dbReference type="SUPFAM" id="SSF50022">
    <property type="entry name" value="ISP domain"/>
    <property type="match status" value="1"/>
</dbReference>
<dbReference type="InterPro" id="IPR044043">
    <property type="entry name" value="VanA_C_cat"/>
</dbReference>
<dbReference type="RefSeq" id="WP_095722080.1">
    <property type="nucleotide sequence ID" value="NZ_NTFS01000123.1"/>
</dbReference>
<keyword evidence="5" id="KW-0411">Iron-sulfur</keyword>
<dbReference type="InterPro" id="IPR017941">
    <property type="entry name" value="Rieske_2Fe-2S"/>
</dbReference>